<feature type="region of interest" description="Disordered" evidence="3">
    <location>
        <begin position="834"/>
        <end position="857"/>
    </location>
</feature>
<protein>
    <recommendedName>
        <fullName evidence="1">peptidylprolyl isomerase</fullName>
        <ecNumber evidence="1">5.2.1.8</ecNumber>
    </recommendedName>
</protein>
<evidence type="ECO:0000256" key="2">
    <source>
        <dbReference type="ARBA" id="ARBA00023110"/>
    </source>
</evidence>
<dbReference type="Pfam" id="PF00092">
    <property type="entry name" value="VWA"/>
    <property type="match status" value="1"/>
</dbReference>
<dbReference type="PROSITE" id="PS50234">
    <property type="entry name" value="VWFA"/>
    <property type="match status" value="1"/>
</dbReference>
<reference evidence="7 8" key="1">
    <citation type="submission" date="2024-02" db="EMBL/GenBank/DDBJ databases">
        <title>De novo assembly and annotation of 12 fungi associated with fruit tree decline syndrome in Ontario, Canada.</title>
        <authorList>
            <person name="Sulman M."/>
            <person name="Ellouze W."/>
            <person name="Ilyukhin E."/>
        </authorList>
    </citation>
    <scope>NUCLEOTIDE SEQUENCE [LARGE SCALE GENOMIC DNA]</scope>
    <source>
        <strain evidence="7 8">M97-236</strain>
    </source>
</reference>
<gene>
    <name evidence="7" type="ORF">SLS59_002099</name>
</gene>
<dbReference type="CDD" id="cd16655">
    <property type="entry name" value="RING-Ubox_WDSUB1-like"/>
    <property type="match status" value="1"/>
</dbReference>
<feature type="domain" description="UBC core" evidence="4">
    <location>
        <begin position="1394"/>
        <end position="1540"/>
    </location>
</feature>
<dbReference type="Gene3D" id="3.30.40.10">
    <property type="entry name" value="Zinc/RING finger domain, C3HC4 (zinc finger)"/>
    <property type="match status" value="1"/>
</dbReference>
<dbReference type="InterPro" id="IPR016135">
    <property type="entry name" value="UBQ-conjugating_enzyme/RWD"/>
</dbReference>
<dbReference type="Gene3D" id="3.40.50.410">
    <property type="entry name" value="von Willebrand factor, type A domain"/>
    <property type="match status" value="1"/>
</dbReference>
<dbReference type="Pfam" id="PF04564">
    <property type="entry name" value="U-box"/>
    <property type="match status" value="1"/>
</dbReference>
<dbReference type="Gene3D" id="3.10.110.10">
    <property type="entry name" value="Ubiquitin Conjugating Enzyme"/>
    <property type="match status" value="1"/>
</dbReference>
<dbReference type="InterPro" id="IPR003613">
    <property type="entry name" value="Ubox_domain"/>
</dbReference>
<dbReference type="EC" id="5.2.1.8" evidence="1"/>
<proteinExistence type="predicted"/>
<evidence type="ECO:0000259" key="6">
    <source>
        <dbReference type="PROSITE" id="PS51698"/>
    </source>
</evidence>
<keyword evidence="2" id="KW-0697">Rotamase</keyword>
<organism evidence="7 8">
    <name type="scientific">Nothophoma quercina</name>
    <dbReference type="NCBI Taxonomy" id="749835"/>
    <lineage>
        <taxon>Eukaryota</taxon>
        <taxon>Fungi</taxon>
        <taxon>Dikarya</taxon>
        <taxon>Ascomycota</taxon>
        <taxon>Pezizomycotina</taxon>
        <taxon>Dothideomycetes</taxon>
        <taxon>Pleosporomycetidae</taxon>
        <taxon>Pleosporales</taxon>
        <taxon>Pleosporineae</taxon>
        <taxon>Didymellaceae</taxon>
        <taxon>Nothophoma</taxon>
    </lineage>
</organism>
<sequence length="1552" mass="171944">MARYIVKIASNGQTASLLVVLSPSQLCSALLDTIQTRLPTVASKLGLATTEGLHISLHLDSEDGPLIDTENLLSDVLPDATETVFAVIAIHQSQPDGTKLQPQPSGQAEKQLRLHVVTPGLAHEYTDADSIDLTSRPLTLSTTLSELRSAVAQHLSIPVGDEQLQELDCNCSAARQIDANATLSERGAGDSDALHTLVVVYEDNKVAVISTQEPKLTSIQRAAREQLQDKATGKLLCAIGGLEDPDTRGGSDKQYLKLPVMAVCSRHAHRRQKEDGNNAESDAAIDDRSLTLDLHTAECPIHITVHNKDVTIAAAGLHDCAVDGVLTIYAIQRVHSTSDHHGRGTSVGKAAIFQRQHAWEHPLGQSDRGMANLLSTLRTFTDITSGANLEEDQQDAILRILHLMTRFPPAVRTAYVLMRGETPQPSERAALSQCLYEVLKEAVPPPVIQNDPRRFFEGSRLLFGLILSKAKKLRVAPSSINTVLPYLAMQVHDLRNAVTMLPVRGMVVQSRAGMIDVGLHDAFAENGPLIWTNDNNTAKASLIDRKLLRVATLAGGTRAKAVSFNPDAVAFSARYPDKDIGSIVAQAEVSNLQYLATMCSNNGLSVIPPAELPSASPPVLNLDRDGSLAVYVGREACGAAGRDILMFRPSSGEEAVEVSIITQLLVPILARRKADGTDVFEAYGDHHRQIKNPEEVVVVCVDLSTSMNSRCGFADIEDNEDADATVNRVPLPATVVASIENPGGERLALDELKEYLLGHSSFDDMLAIVRSAKTKELEAARRRATSYYYRAQVTASERELTTLSNRLARMERFADALCVFLTYRAEHTEYLPEPETWRPGAATPSTTTQRPATYNSPTYEIPTELLCPISGELMEDPVLTADNFTYERRNIERWFHTKKTSPLTNIELSSLDLRSDAQTKQKVQTYVQGTDIYTPGASIQTISFKSPLRSFTVDLPQTLTLKDLHALAFRLTKGRYTKFELRHKNAILPCSSQQTLVSSISSAFDVYISPLESTMSSTNTSPGALCLIKVYIQRDYSSPVCSYWESKDATKTLASAVFRYYRSKFAKQPYTTVEDPFVIWHNMYSIGDNFQRGHTAPHWEPISKFFNSRNATGSVNAESMIDATNRLSDPQQPSTEGPLVLKLSLGSEPAPPTSQRKTLSRLDVLKQMFDAFVNRLLAYNLQTHVGLVTFSSSSKLSQSITYAVENFRHQLNNMVAEGDTAVWDSIALAMDQLQQYVTKYPKAKLRIICISDGEDNKSTHLVHDLASQLVGYKIVVDSFCLGNANNTGLQTLSYMTGGYKFQPNNLEEAMAICEMEPVLSLLERPDVSLPRSSSRHSGNALYRFQQAKKRVVVDHATQDQFPQRKAHPQLLGAFVELKNFARRTSSTQRSDGNLRLSRIHTEMRNCGALMHPHYDIYIYEPNFGLWKVVMQGPSESTYAGGTFMLYVEMGEDYPMSPPQARFVTPIYHPNINRHGRICHSILDRNWTVDTTTKDLIDTIYSLLLVPEFSDPINTVVTLNYHWDEVQFKEEAQRHIHKHATKTRAEWRAEITG</sequence>
<dbReference type="SMART" id="SM00212">
    <property type="entry name" value="UBCc"/>
    <property type="match status" value="1"/>
</dbReference>
<evidence type="ECO:0000313" key="7">
    <source>
        <dbReference type="EMBL" id="KAL1608907.1"/>
    </source>
</evidence>
<dbReference type="SUPFAM" id="SSF57850">
    <property type="entry name" value="RING/U-box"/>
    <property type="match status" value="1"/>
</dbReference>
<dbReference type="SUPFAM" id="SSF54495">
    <property type="entry name" value="UBC-like"/>
    <property type="match status" value="1"/>
</dbReference>
<dbReference type="Proteomes" id="UP001521222">
    <property type="component" value="Unassembled WGS sequence"/>
</dbReference>
<dbReference type="CDD" id="cd00198">
    <property type="entry name" value="vWFA"/>
    <property type="match status" value="1"/>
</dbReference>
<dbReference type="InterPro" id="IPR000608">
    <property type="entry name" value="UBC"/>
</dbReference>
<feature type="domain" description="VWFA" evidence="5">
    <location>
        <begin position="1116"/>
        <end position="1322"/>
    </location>
</feature>
<dbReference type="SMART" id="SM00504">
    <property type="entry name" value="Ubox"/>
    <property type="match status" value="1"/>
</dbReference>
<dbReference type="InterPro" id="IPR002035">
    <property type="entry name" value="VWF_A"/>
</dbReference>
<dbReference type="SUPFAM" id="SSF53300">
    <property type="entry name" value="vWA-like"/>
    <property type="match status" value="1"/>
</dbReference>
<name>A0ABR3RY59_9PLEO</name>
<dbReference type="InterPro" id="IPR013083">
    <property type="entry name" value="Znf_RING/FYVE/PHD"/>
</dbReference>
<feature type="domain" description="U-box" evidence="6">
    <location>
        <begin position="860"/>
        <end position="933"/>
    </location>
</feature>
<evidence type="ECO:0000259" key="5">
    <source>
        <dbReference type="PROSITE" id="PS50234"/>
    </source>
</evidence>
<dbReference type="PROSITE" id="PS50127">
    <property type="entry name" value="UBC_2"/>
    <property type="match status" value="1"/>
</dbReference>
<dbReference type="InterPro" id="IPR036465">
    <property type="entry name" value="vWFA_dom_sf"/>
</dbReference>
<evidence type="ECO:0000259" key="4">
    <source>
        <dbReference type="PROSITE" id="PS50127"/>
    </source>
</evidence>
<keyword evidence="8" id="KW-1185">Reference proteome</keyword>
<feature type="compositionally biased region" description="Polar residues" evidence="3">
    <location>
        <begin position="843"/>
        <end position="857"/>
    </location>
</feature>
<dbReference type="PANTHER" id="PTHR24068">
    <property type="entry name" value="UBIQUITIN-CONJUGATING ENZYME E2"/>
    <property type="match status" value="1"/>
</dbReference>
<dbReference type="PROSITE" id="PS51698">
    <property type="entry name" value="U_BOX"/>
    <property type="match status" value="1"/>
</dbReference>
<comment type="caution">
    <text evidence="7">The sequence shown here is derived from an EMBL/GenBank/DDBJ whole genome shotgun (WGS) entry which is preliminary data.</text>
</comment>
<evidence type="ECO:0000256" key="3">
    <source>
        <dbReference type="SAM" id="MobiDB-lite"/>
    </source>
</evidence>
<accession>A0ABR3RY59</accession>
<evidence type="ECO:0000313" key="8">
    <source>
        <dbReference type="Proteomes" id="UP001521222"/>
    </source>
</evidence>
<evidence type="ECO:0000256" key="1">
    <source>
        <dbReference type="ARBA" id="ARBA00013194"/>
    </source>
</evidence>
<dbReference type="Pfam" id="PF00179">
    <property type="entry name" value="UQ_con"/>
    <property type="match status" value="1"/>
</dbReference>
<keyword evidence="2" id="KW-0413">Isomerase</keyword>
<dbReference type="EMBL" id="JAKIXB020000005">
    <property type="protein sequence ID" value="KAL1608907.1"/>
    <property type="molecule type" value="Genomic_DNA"/>
</dbReference>